<evidence type="ECO:0000313" key="2">
    <source>
        <dbReference type="EMBL" id="RWU19141.1"/>
    </source>
</evidence>
<dbReference type="GO" id="GO:0016747">
    <property type="term" value="F:acyltransferase activity, transferring groups other than amino-acyl groups"/>
    <property type="evidence" value="ECO:0007669"/>
    <property type="project" value="InterPro"/>
</dbReference>
<keyword evidence="2" id="KW-0808">Transferase</keyword>
<comment type="caution">
    <text evidence="2">The sequence shown here is derived from an EMBL/GenBank/DDBJ whole genome shotgun (WGS) entry which is preliminary data.</text>
</comment>
<dbReference type="OrthoDB" id="6864670at2"/>
<dbReference type="Gene3D" id="3.40.630.30">
    <property type="match status" value="1"/>
</dbReference>
<dbReference type="Proteomes" id="UP000288983">
    <property type="component" value="Unassembled WGS sequence"/>
</dbReference>
<dbReference type="InterPro" id="IPR000182">
    <property type="entry name" value="GNAT_dom"/>
</dbReference>
<dbReference type="PANTHER" id="PTHR43617">
    <property type="entry name" value="L-AMINO ACID N-ACETYLTRANSFERASE"/>
    <property type="match status" value="1"/>
</dbReference>
<evidence type="ECO:0000313" key="3">
    <source>
        <dbReference type="Proteomes" id="UP000288983"/>
    </source>
</evidence>
<dbReference type="CDD" id="cd04301">
    <property type="entry name" value="NAT_SF"/>
    <property type="match status" value="1"/>
</dbReference>
<organism evidence="2 3">
    <name type="scientific">Pseudomonas alkylphenolica</name>
    <dbReference type="NCBI Taxonomy" id="237609"/>
    <lineage>
        <taxon>Bacteria</taxon>
        <taxon>Pseudomonadati</taxon>
        <taxon>Pseudomonadota</taxon>
        <taxon>Gammaproteobacteria</taxon>
        <taxon>Pseudomonadales</taxon>
        <taxon>Pseudomonadaceae</taxon>
        <taxon>Pseudomonas</taxon>
    </lineage>
</organism>
<dbReference type="RefSeq" id="WP_128325625.1">
    <property type="nucleotide sequence ID" value="NZ_QJRG01000048.1"/>
</dbReference>
<dbReference type="EMBL" id="QJRG01000048">
    <property type="protein sequence ID" value="RWU19141.1"/>
    <property type="molecule type" value="Genomic_DNA"/>
</dbReference>
<dbReference type="AlphaFoldDB" id="A0A443ZJS8"/>
<gene>
    <name evidence="2" type="ORF">DM813_22780</name>
</gene>
<dbReference type="InterPro" id="IPR016181">
    <property type="entry name" value="Acyl_CoA_acyltransferase"/>
</dbReference>
<dbReference type="SUPFAM" id="SSF55729">
    <property type="entry name" value="Acyl-CoA N-acyltransferases (Nat)"/>
    <property type="match status" value="1"/>
</dbReference>
<proteinExistence type="predicted"/>
<dbReference type="PROSITE" id="PS51186">
    <property type="entry name" value="GNAT"/>
    <property type="match status" value="1"/>
</dbReference>
<dbReference type="Pfam" id="PF13673">
    <property type="entry name" value="Acetyltransf_10"/>
    <property type="match status" value="1"/>
</dbReference>
<sequence>MPFSTRIAQLSDADALSAVAEQTFALASPPDASVLALTTYIETQLQPAHFRHHLNSLTKRLRVLQCEGQIVGYSLLDSAPDPLDIAQAENLPELSRCYVLPAQHGAGAAQRLLDDTLAQVQGAVRLTVNEQNARAIRFYQRNGFCKVGEALFVCGPELHRDWVMVRE</sequence>
<name>A0A443ZJS8_9PSED</name>
<feature type="domain" description="N-acetyltransferase" evidence="1">
    <location>
        <begin position="3"/>
        <end position="167"/>
    </location>
</feature>
<dbReference type="InterPro" id="IPR050276">
    <property type="entry name" value="MshD_Acetyltransferase"/>
</dbReference>
<protein>
    <submittedName>
        <fullName evidence="2">GNAT family N-acetyltransferase</fullName>
    </submittedName>
</protein>
<evidence type="ECO:0000259" key="1">
    <source>
        <dbReference type="PROSITE" id="PS51186"/>
    </source>
</evidence>
<reference evidence="2 3" key="1">
    <citation type="submission" date="2018-06" db="EMBL/GenBank/DDBJ databases">
        <title>Bacteria isolated from soil of Wuhan.</title>
        <authorList>
            <person name="Wei X."/>
            <person name="Chunhua H."/>
        </authorList>
    </citation>
    <scope>NUCLEOTIDE SEQUENCE [LARGE SCALE GENOMIC DNA]</scope>
    <source>
        <strain evidence="3">xwS2</strain>
    </source>
</reference>
<accession>A0A443ZJS8</accession>